<dbReference type="RefSeq" id="WP_259622922.1">
    <property type="nucleotide sequence ID" value="NZ_JANYMP010000004.1"/>
</dbReference>
<dbReference type="EMBL" id="JANYMP010000004">
    <property type="protein sequence ID" value="MCS7477417.1"/>
    <property type="molecule type" value="Genomic_DNA"/>
</dbReference>
<evidence type="ECO:0000256" key="2">
    <source>
        <dbReference type="SAM" id="SignalP"/>
    </source>
</evidence>
<keyword evidence="2" id="KW-0732">Signal</keyword>
<evidence type="ECO:0000313" key="4">
    <source>
        <dbReference type="Proteomes" id="UP001141259"/>
    </source>
</evidence>
<dbReference type="PROSITE" id="PS51257">
    <property type="entry name" value="PROKAR_LIPOPROTEIN"/>
    <property type="match status" value="1"/>
</dbReference>
<evidence type="ECO:0000313" key="3">
    <source>
        <dbReference type="EMBL" id="MCS7477417.1"/>
    </source>
</evidence>
<evidence type="ECO:0000256" key="1">
    <source>
        <dbReference type="SAM" id="MobiDB-lite"/>
    </source>
</evidence>
<protein>
    <submittedName>
        <fullName evidence="3">Uncharacterized protein</fullName>
    </submittedName>
</protein>
<feature type="signal peptide" evidence="2">
    <location>
        <begin position="1"/>
        <end position="24"/>
    </location>
</feature>
<comment type="caution">
    <text evidence="3">The sequence shown here is derived from an EMBL/GenBank/DDBJ whole genome shotgun (WGS) entry which is preliminary data.</text>
</comment>
<sequence length="203" mass="20933">MSITASRTLVLCAALLLASGCASRTPVASDGGGDGPVLSVSRSAAPTWVPTTPTTCPGDVTAPPAATPTTPAPTTAGTGRPAPDVAPHQAENNAWKQRRPLTPDERARGVEAADKVLPLLEALCAKGDFTTDSARKALVDAGLPADTMVELVEQRFDGQPPMIYYNATLGTRTCVLGDLTPGHVRVFVEGPTGEGSCHEPKSH</sequence>
<feature type="compositionally biased region" description="Low complexity" evidence="1">
    <location>
        <begin position="49"/>
        <end position="83"/>
    </location>
</feature>
<gene>
    <name evidence="3" type="ORF">NZH93_11185</name>
</gene>
<organism evidence="3 4">
    <name type="scientific">Umezawaea endophytica</name>
    <dbReference type="NCBI Taxonomy" id="1654476"/>
    <lineage>
        <taxon>Bacteria</taxon>
        <taxon>Bacillati</taxon>
        <taxon>Actinomycetota</taxon>
        <taxon>Actinomycetes</taxon>
        <taxon>Pseudonocardiales</taxon>
        <taxon>Pseudonocardiaceae</taxon>
        <taxon>Umezawaea</taxon>
    </lineage>
</organism>
<feature type="region of interest" description="Disordered" evidence="1">
    <location>
        <begin position="49"/>
        <end position="100"/>
    </location>
</feature>
<accession>A0A9X2VJ28</accession>
<dbReference type="AlphaFoldDB" id="A0A9X2VJ28"/>
<feature type="chain" id="PRO_5040983034" evidence="2">
    <location>
        <begin position="25"/>
        <end position="203"/>
    </location>
</feature>
<dbReference type="Proteomes" id="UP001141259">
    <property type="component" value="Unassembled WGS sequence"/>
</dbReference>
<keyword evidence="4" id="KW-1185">Reference proteome</keyword>
<proteinExistence type="predicted"/>
<name>A0A9X2VJ28_9PSEU</name>
<reference evidence="3" key="1">
    <citation type="submission" date="2022-08" db="EMBL/GenBank/DDBJ databases">
        <authorList>
            <person name="Tistechok S."/>
            <person name="Samborskyy M."/>
            <person name="Roman I."/>
        </authorList>
    </citation>
    <scope>NUCLEOTIDE SEQUENCE</scope>
    <source>
        <strain evidence="3">DSM 103496</strain>
    </source>
</reference>